<keyword evidence="2" id="KW-0238">DNA-binding</keyword>
<dbReference type="InterPro" id="IPR037923">
    <property type="entry name" value="HTH-like"/>
</dbReference>
<keyword evidence="6" id="KW-1185">Reference proteome</keyword>
<dbReference type="PROSITE" id="PS00041">
    <property type="entry name" value="HTH_ARAC_FAMILY_1"/>
    <property type="match status" value="1"/>
</dbReference>
<name>A0ABU0GPM0_9BACL</name>
<evidence type="ECO:0000256" key="3">
    <source>
        <dbReference type="ARBA" id="ARBA00023163"/>
    </source>
</evidence>
<dbReference type="PANTHER" id="PTHR43280:SF2">
    <property type="entry name" value="HTH-TYPE TRANSCRIPTIONAL REGULATOR EXSA"/>
    <property type="match status" value="1"/>
</dbReference>
<evidence type="ECO:0000256" key="1">
    <source>
        <dbReference type="ARBA" id="ARBA00023015"/>
    </source>
</evidence>
<keyword evidence="1" id="KW-0805">Transcription regulation</keyword>
<dbReference type="SUPFAM" id="SSF51215">
    <property type="entry name" value="Regulatory protein AraC"/>
    <property type="match status" value="1"/>
</dbReference>
<dbReference type="Proteomes" id="UP001241988">
    <property type="component" value="Unassembled WGS sequence"/>
</dbReference>
<reference evidence="5 6" key="1">
    <citation type="submission" date="2023-07" db="EMBL/GenBank/DDBJ databases">
        <title>Genomic Encyclopedia of Type Strains, Phase IV (KMG-IV): sequencing the most valuable type-strain genomes for metagenomic binning, comparative biology and taxonomic classification.</title>
        <authorList>
            <person name="Goeker M."/>
        </authorList>
    </citation>
    <scope>NUCLEOTIDE SEQUENCE [LARGE SCALE GENOMIC DNA]</scope>
    <source>
        <strain evidence="5 6">DSM 16419</strain>
    </source>
</reference>
<dbReference type="InterPro" id="IPR009057">
    <property type="entry name" value="Homeodomain-like_sf"/>
</dbReference>
<evidence type="ECO:0000313" key="5">
    <source>
        <dbReference type="EMBL" id="MDQ0427307.1"/>
    </source>
</evidence>
<comment type="caution">
    <text evidence="5">The sequence shown here is derived from an EMBL/GenBank/DDBJ whole genome shotgun (WGS) entry which is preliminary data.</text>
</comment>
<gene>
    <name evidence="5" type="ORF">QOZ98_000132</name>
</gene>
<organism evidence="5 6">
    <name type="scientific">Planomicrobium stackebrandtii</name>
    <dbReference type="NCBI Taxonomy" id="253160"/>
    <lineage>
        <taxon>Bacteria</taxon>
        <taxon>Bacillati</taxon>
        <taxon>Bacillota</taxon>
        <taxon>Bacilli</taxon>
        <taxon>Bacillales</taxon>
        <taxon>Caryophanaceae</taxon>
        <taxon>Planomicrobium</taxon>
    </lineage>
</organism>
<dbReference type="InterPro" id="IPR018060">
    <property type="entry name" value="HTH_AraC"/>
</dbReference>
<dbReference type="InterPro" id="IPR020449">
    <property type="entry name" value="Tscrpt_reg_AraC-type_HTH"/>
</dbReference>
<evidence type="ECO:0000256" key="2">
    <source>
        <dbReference type="ARBA" id="ARBA00023125"/>
    </source>
</evidence>
<dbReference type="InterPro" id="IPR018062">
    <property type="entry name" value="HTH_AraC-typ_CS"/>
</dbReference>
<protein>
    <submittedName>
        <fullName evidence="5">AraC-like DNA-binding protein</fullName>
    </submittedName>
</protein>
<dbReference type="EMBL" id="JAUSWB010000001">
    <property type="protein sequence ID" value="MDQ0427307.1"/>
    <property type="molecule type" value="Genomic_DNA"/>
</dbReference>
<feature type="domain" description="HTH araC/xylS-type" evidence="4">
    <location>
        <begin position="129"/>
        <end position="227"/>
    </location>
</feature>
<dbReference type="PRINTS" id="PR00032">
    <property type="entry name" value="HTHARAC"/>
</dbReference>
<dbReference type="SMART" id="SM00342">
    <property type="entry name" value="HTH_ARAC"/>
    <property type="match status" value="1"/>
</dbReference>
<sequence>MLLVLEGQIECQLDHKPYAVPTGAALLICPDTWHELEFAASEQQSGYSLSFIRNRSSSQVPETDLPPVVPVSDLNGLRTLLAQLQMESAQPQLNSGQMACHLIELILLLLSRSVNPNNAISLSNLAIIQEIRHFMEENHCRSLSLDGLGHRFGLTKYQLARLFKQQTGMSPLQYIISCRIDTAKQLLISTKSPIAVIARDTGYKSTTQFQAAFKKAVGMTPRHYRLESSAKG</sequence>
<evidence type="ECO:0000259" key="4">
    <source>
        <dbReference type="PROSITE" id="PS01124"/>
    </source>
</evidence>
<dbReference type="SUPFAM" id="SSF46689">
    <property type="entry name" value="Homeodomain-like"/>
    <property type="match status" value="2"/>
</dbReference>
<dbReference type="Gene3D" id="1.10.10.60">
    <property type="entry name" value="Homeodomain-like"/>
    <property type="match status" value="2"/>
</dbReference>
<dbReference type="Pfam" id="PF12833">
    <property type="entry name" value="HTH_18"/>
    <property type="match status" value="1"/>
</dbReference>
<accession>A0ABU0GPM0</accession>
<evidence type="ECO:0000313" key="6">
    <source>
        <dbReference type="Proteomes" id="UP001241988"/>
    </source>
</evidence>
<dbReference type="PROSITE" id="PS01124">
    <property type="entry name" value="HTH_ARAC_FAMILY_2"/>
    <property type="match status" value="1"/>
</dbReference>
<keyword evidence="3" id="KW-0804">Transcription</keyword>
<dbReference type="PANTHER" id="PTHR43280">
    <property type="entry name" value="ARAC-FAMILY TRANSCRIPTIONAL REGULATOR"/>
    <property type="match status" value="1"/>
</dbReference>
<proteinExistence type="predicted"/>